<accession>C8TE29</accession>
<evidence type="ECO:0000313" key="1">
    <source>
        <dbReference type="EMBL" id="CAK51515.1"/>
    </source>
</evidence>
<reference evidence="1 2" key="1">
    <citation type="journal article" date="2007" name="Genome Res.">
        <title>Sequencing and analysis of chromosome 1 of Eimeria tenella reveals a unique segmental organization.</title>
        <authorList>
            <person name="Ling K.H."/>
            <person name="Rajandream M.A."/>
            <person name="Rivailler P."/>
            <person name="Ivens A."/>
            <person name="Yap S.J."/>
            <person name="Madeira A.M.B.N."/>
            <person name="Mungall K."/>
            <person name="Billington K."/>
            <person name="Yee W.Y."/>
            <person name="Bankier A.T."/>
            <person name="Carroll F."/>
            <person name="Durham A.M."/>
            <person name="Peters N."/>
            <person name="Loo S.S."/>
            <person name="Mat-Isa M.N."/>
            <person name="Novaes J."/>
            <person name="Quail M."/>
            <person name="Rosli R."/>
            <person name="Shamsudin M.N."/>
            <person name="Sobreira T.J.P."/>
            <person name="Tivey A.R."/>
            <person name="Wai S.F."/>
            <person name="White S."/>
            <person name="Wu X."/>
            <person name="Kerhornou A.X."/>
            <person name="Blake D."/>
            <person name="Mohamed R."/>
            <person name="Shirley M."/>
            <person name="Gruber A."/>
            <person name="Berriman M."/>
            <person name="Tomley F."/>
            <person name="Dear P.H."/>
            <person name="Wan K.L."/>
        </authorList>
    </citation>
    <scope>NUCLEOTIDE SEQUENCE [LARGE SCALE GENOMIC DNA]</scope>
    <source>
        <strain evidence="1 2">Houghton</strain>
    </source>
</reference>
<name>C8TE29_EIMTE</name>
<dbReference type="Proteomes" id="UP000243681">
    <property type="component" value="Chromosome 1"/>
</dbReference>
<evidence type="ECO:0000313" key="2">
    <source>
        <dbReference type="Proteomes" id="UP000243681"/>
    </source>
</evidence>
<organism evidence="1 2">
    <name type="scientific">Eimeria tenella</name>
    <name type="common">Coccidian parasite</name>
    <dbReference type="NCBI Taxonomy" id="5802"/>
    <lineage>
        <taxon>Eukaryota</taxon>
        <taxon>Sar</taxon>
        <taxon>Alveolata</taxon>
        <taxon>Apicomplexa</taxon>
        <taxon>Conoidasida</taxon>
        <taxon>Coccidia</taxon>
        <taxon>Eucoccidiorida</taxon>
        <taxon>Eimeriorina</taxon>
        <taxon>Eimeriidae</taxon>
        <taxon>Eimeria</taxon>
    </lineage>
</organism>
<protein>
    <submittedName>
        <fullName evidence="1">Uncharacterized protein</fullName>
    </submittedName>
</protein>
<dbReference type="EMBL" id="AM269894">
    <property type="protein sequence ID" value="CAK51515.1"/>
    <property type="molecule type" value="Genomic_DNA"/>
</dbReference>
<sequence>MPLTNRNIQESISQLLRPYHATLHVLGINFRDSHIYCLNISLAFLETCTDIFNTMQILVSIHVPRTCRTNMQEEGHDDWRGTNGCPKSCSSLRKYAATY</sequence>
<proteinExistence type="predicted"/>
<gene>
    <name evidence="1" type="ORF">e1004f01.tmp0151</name>
</gene>
<dbReference type="AlphaFoldDB" id="C8TE29"/>